<dbReference type="InterPro" id="IPR014054">
    <property type="entry name" value="Phage_regulatory_Rha"/>
</dbReference>
<dbReference type="Proteomes" id="UP000767392">
    <property type="component" value="Unassembled WGS sequence"/>
</dbReference>
<gene>
    <name evidence="1" type="ORF">DY048_05950</name>
</gene>
<comment type="caution">
    <text evidence="1">The sequence shown here is derived from an EMBL/GenBank/DDBJ whole genome shotgun (WGS) entry which is preliminary data.</text>
</comment>
<organism evidence="1 2">
    <name type="scientific">Apilactobacillus timberlakei</name>
    <dbReference type="NCBI Taxonomy" id="2008380"/>
    <lineage>
        <taxon>Bacteria</taxon>
        <taxon>Bacillati</taxon>
        <taxon>Bacillota</taxon>
        <taxon>Bacilli</taxon>
        <taxon>Lactobacillales</taxon>
        <taxon>Lactobacillaceae</taxon>
        <taxon>Apilactobacillus</taxon>
    </lineage>
</organism>
<accession>A0ABY2YX42</accession>
<proteinExistence type="predicted"/>
<keyword evidence="2" id="KW-1185">Reference proteome</keyword>
<name>A0ABY2YX42_9LACO</name>
<dbReference type="Pfam" id="PF09669">
    <property type="entry name" value="Phage_pRha"/>
    <property type="match status" value="1"/>
</dbReference>
<dbReference type="RefSeq" id="WP_105988197.1">
    <property type="nucleotide sequence ID" value="NZ_POST01000004.1"/>
</dbReference>
<evidence type="ECO:0000313" key="1">
    <source>
        <dbReference type="EMBL" id="TPR13446.1"/>
    </source>
</evidence>
<dbReference type="EMBL" id="QUAM01000004">
    <property type="protein sequence ID" value="TPR13446.1"/>
    <property type="molecule type" value="Genomic_DNA"/>
</dbReference>
<reference evidence="1 2" key="1">
    <citation type="submission" date="2018-08" db="EMBL/GenBank/DDBJ databases">
        <title>Comparative genomics of wild bee and flower associated Lactobacillus reveals potential adaptation to the bee host.</title>
        <authorList>
            <person name="Vuong H.Q."/>
            <person name="Mcfrederick Q.S."/>
        </authorList>
    </citation>
    <scope>NUCLEOTIDE SEQUENCE [LARGE SCALE GENOMIC DNA]</scope>
    <source>
        <strain evidence="1 2">HV_04</strain>
    </source>
</reference>
<sequence>MYDLLNTGLVFTQSESENATPITTNYVISEYARIKVHAVNQLIRKYKTEMKSLQSNALEMPRIEQKSKNGKLKITFLLNEKQSVFIIALLRNTKQVVEFKRNLANAFVEVKKLLSKRQITHANSKPITKTLGQAIQDNPNITNKFAYSTFNKLIYKHALGINTNQLRKTKGIPKHDVISDYLTVDEQQELNKIKNLVISLLDMNLDYQKIKQTLENLPSKQLQGSK</sequence>
<evidence type="ECO:0000313" key="2">
    <source>
        <dbReference type="Proteomes" id="UP000767392"/>
    </source>
</evidence>
<protein>
    <submittedName>
        <fullName evidence="1">Uncharacterized protein</fullName>
    </submittedName>
</protein>